<reference evidence="3 4" key="1">
    <citation type="journal article" date="2015" name="Nature">
        <title>rRNA introns, odd ribosomes, and small enigmatic genomes across a large radiation of phyla.</title>
        <authorList>
            <person name="Brown C.T."/>
            <person name="Hug L.A."/>
            <person name="Thomas B.C."/>
            <person name="Sharon I."/>
            <person name="Castelle C.J."/>
            <person name="Singh A."/>
            <person name="Wilkins M.J."/>
            <person name="Williams K.H."/>
            <person name="Banfield J.F."/>
        </authorList>
    </citation>
    <scope>NUCLEOTIDE SEQUENCE [LARGE SCALE GENOMIC DNA]</scope>
</reference>
<dbReference type="PANTHER" id="PTHR34654:SF1">
    <property type="entry name" value="RNA-BINDING PROTEIN KHPA"/>
    <property type="match status" value="1"/>
</dbReference>
<dbReference type="EMBL" id="LBOZ01000002">
    <property type="protein sequence ID" value="KKP48071.1"/>
    <property type="molecule type" value="Genomic_DNA"/>
</dbReference>
<dbReference type="Pfam" id="PF13083">
    <property type="entry name" value="KH_KhpA-B"/>
    <property type="match status" value="1"/>
</dbReference>
<dbReference type="AlphaFoldDB" id="A0A0G0A9S6"/>
<dbReference type="InterPro" id="IPR015946">
    <property type="entry name" value="KH_dom-like_a/b"/>
</dbReference>
<dbReference type="GO" id="GO:0003723">
    <property type="term" value="F:RNA binding"/>
    <property type="evidence" value="ECO:0007669"/>
    <property type="project" value="UniProtKB-KW"/>
</dbReference>
<evidence type="ECO:0000256" key="1">
    <source>
        <dbReference type="ARBA" id="ARBA00022490"/>
    </source>
</evidence>
<keyword evidence="1" id="KW-0963">Cytoplasm</keyword>
<dbReference type="Gene3D" id="3.30.300.20">
    <property type="match status" value="1"/>
</dbReference>
<keyword evidence="2" id="KW-0694">RNA-binding</keyword>
<sequence>MKDLLEFIIKNILGKDVKFEILEEDNGSLVTLTVKTKDEDGGMIIGKQGKIIKAIRNILRIKATLEKKKIILLVNPSKNTDLVS</sequence>
<dbReference type="InterPro" id="IPR020627">
    <property type="entry name" value="KhpA"/>
</dbReference>
<organism evidence="3 4">
    <name type="scientific">Candidatus Woesebacteria bacterium GW2011_GWA2_33_28</name>
    <dbReference type="NCBI Taxonomy" id="1618561"/>
    <lineage>
        <taxon>Bacteria</taxon>
        <taxon>Candidatus Woeseibacteriota</taxon>
    </lineage>
</organism>
<name>A0A0G0A9S6_9BACT</name>
<proteinExistence type="predicted"/>
<dbReference type="PANTHER" id="PTHR34654">
    <property type="entry name" value="UPF0109 PROTEIN SCO5592"/>
    <property type="match status" value="1"/>
</dbReference>
<dbReference type="InterPro" id="IPR009019">
    <property type="entry name" value="KH_sf_prok-type"/>
</dbReference>
<dbReference type="Proteomes" id="UP000033995">
    <property type="component" value="Unassembled WGS sequence"/>
</dbReference>
<gene>
    <name evidence="3" type="ORF">UR38_C0002G0174</name>
</gene>
<dbReference type="SUPFAM" id="SSF54814">
    <property type="entry name" value="Prokaryotic type KH domain (KH-domain type II)"/>
    <property type="match status" value="1"/>
</dbReference>
<accession>A0A0G0A9S6</accession>
<evidence type="ECO:0000313" key="4">
    <source>
        <dbReference type="Proteomes" id="UP000033995"/>
    </source>
</evidence>
<comment type="caution">
    <text evidence="3">The sequence shown here is derived from an EMBL/GenBank/DDBJ whole genome shotgun (WGS) entry which is preliminary data.</text>
</comment>
<protein>
    <submittedName>
        <fullName evidence="3">Uncharacterized protein</fullName>
    </submittedName>
</protein>
<evidence type="ECO:0000256" key="2">
    <source>
        <dbReference type="ARBA" id="ARBA00022884"/>
    </source>
</evidence>
<evidence type="ECO:0000313" key="3">
    <source>
        <dbReference type="EMBL" id="KKP48071.1"/>
    </source>
</evidence>